<name>A0A090VYJ2_9FLAO</name>
<dbReference type="Proteomes" id="UP000029646">
    <property type="component" value="Unassembled WGS sequence"/>
</dbReference>
<dbReference type="AlphaFoldDB" id="A0A090VYJ2"/>
<sequence length="116" mass="12784">MGIKAGTDIKLFQWNDLMFFANGSIASEFLIRGTQTINNDVFNLVGEEEFNNNILFLRAGVSMQYPISTRAAIVAGYNYGSSILINSGISAEKLTLNAHQFGIGFIINLPTCYCDF</sequence>
<protein>
    <recommendedName>
        <fullName evidence="3">Type IX secretion system membrane protein PorP/SprF</fullName>
    </recommendedName>
</protein>
<evidence type="ECO:0000313" key="1">
    <source>
        <dbReference type="EMBL" id="GAL69830.1"/>
    </source>
</evidence>
<reference evidence="1 2" key="1">
    <citation type="journal article" date="2014" name="Genome Announc.">
        <title>Draft Genome Sequence of Marine Flavobacterium Jejuia pallidilutea Strain 11shimoA1 and Pigmentation Mutants.</title>
        <authorList>
            <person name="Takatani N."/>
            <person name="Nakanishi M."/>
            <person name="Meirelles P."/>
            <person name="Mino S."/>
            <person name="Suda W."/>
            <person name="Oshima K."/>
            <person name="Hattori M."/>
            <person name="Ohkuma M."/>
            <person name="Hosokawa M."/>
            <person name="Miyashita K."/>
            <person name="Thompson F.L."/>
            <person name="Niwa A."/>
            <person name="Sawabe T."/>
            <person name="Sawabe T."/>
        </authorList>
    </citation>
    <scope>NUCLEOTIDE SEQUENCE [LARGE SCALE GENOMIC DNA]</scope>
    <source>
        <strain evidence="2">JCM19302</strain>
    </source>
</reference>
<organism evidence="1 2">
    <name type="scientific">Jejuia pallidilutea</name>
    <dbReference type="NCBI Taxonomy" id="504487"/>
    <lineage>
        <taxon>Bacteria</taxon>
        <taxon>Pseudomonadati</taxon>
        <taxon>Bacteroidota</taxon>
        <taxon>Flavobacteriia</taxon>
        <taxon>Flavobacteriales</taxon>
        <taxon>Flavobacteriaceae</taxon>
        <taxon>Jejuia</taxon>
    </lineage>
</organism>
<dbReference type="EMBL" id="BBNS01000003">
    <property type="protein sequence ID" value="GAL69830.1"/>
    <property type="molecule type" value="Genomic_DNA"/>
</dbReference>
<comment type="caution">
    <text evidence="1">The sequence shown here is derived from an EMBL/GenBank/DDBJ whole genome shotgun (WGS) entry which is preliminary data.</text>
</comment>
<evidence type="ECO:0008006" key="3">
    <source>
        <dbReference type="Google" id="ProtNLM"/>
    </source>
</evidence>
<accession>A0A090VYJ2</accession>
<proteinExistence type="predicted"/>
<gene>
    <name evidence="1" type="ORF">JCM19302_725</name>
</gene>
<evidence type="ECO:0000313" key="2">
    <source>
        <dbReference type="Proteomes" id="UP000029646"/>
    </source>
</evidence>